<dbReference type="Proteomes" id="UP000093129">
    <property type="component" value="Unassembled WGS sequence"/>
</dbReference>
<evidence type="ECO:0000256" key="2">
    <source>
        <dbReference type="ARBA" id="ARBA00029839"/>
    </source>
</evidence>
<evidence type="ECO:0000259" key="4">
    <source>
        <dbReference type="PROSITE" id="PS50883"/>
    </source>
</evidence>
<evidence type="ECO:0000313" key="7">
    <source>
        <dbReference type="Proteomes" id="UP000093129"/>
    </source>
</evidence>
<evidence type="ECO:0000256" key="1">
    <source>
        <dbReference type="ARBA" id="ARBA00015125"/>
    </source>
</evidence>
<evidence type="ECO:0000256" key="3">
    <source>
        <dbReference type="SAM" id="Phobius"/>
    </source>
</evidence>
<dbReference type="InterPro" id="IPR044398">
    <property type="entry name" value="Globin-sensor_dom"/>
</dbReference>
<evidence type="ECO:0000313" key="6">
    <source>
        <dbReference type="EMBL" id="OCB02760.1"/>
    </source>
</evidence>
<protein>
    <recommendedName>
        <fullName evidence="1">Diguanylate cyclase DosC</fullName>
    </recommendedName>
    <alternativeName>
        <fullName evidence="2">Direct oxygen-sensing cyclase</fullName>
    </alternativeName>
</protein>
<dbReference type="InterPro" id="IPR003018">
    <property type="entry name" value="GAF"/>
</dbReference>
<dbReference type="GO" id="GO:0071111">
    <property type="term" value="F:cyclic-guanylate-specific phosphodiesterase activity"/>
    <property type="evidence" value="ECO:0007669"/>
    <property type="project" value="InterPro"/>
</dbReference>
<evidence type="ECO:0000259" key="5">
    <source>
        <dbReference type="PROSITE" id="PS50887"/>
    </source>
</evidence>
<dbReference type="EMBL" id="MASQ01000088">
    <property type="protein sequence ID" value="OCB02760.1"/>
    <property type="molecule type" value="Genomic_DNA"/>
</dbReference>
<dbReference type="Gene3D" id="1.10.490.10">
    <property type="entry name" value="Globins"/>
    <property type="match status" value="1"/>
</dbReference>
<accession>A0A1B9BYK9</accession>
<dbReference type="PROSITE" id="PS50883">
    <property type="entry name" value="EAL"/>
    <property type="match status" value="1"/>
</dbReference>
<dbReference type="InterPro" id="IPR035919">
    <property type="entry name" value="EAL_sf"/>
</dbReference>
<keyword evidence="3" id="KW-0812">Transmembrane</keyword>
<dbReference type="Gene3D" id="3.30.450.40">
    <property type="match status" value="2"/>
</dbReference>
<dbReference type="SMART" id="SM00267">
    <property type="entry name" value="GGDEF"/>
    <property type="match status" value="1"/>
</dbReference>
<dbReference type="CDD" id="cd01949">
    <property type="entry name" value="GGDEF"/>
    <property type="match status" value="1"/>
</dbReference>
<comment type="caution">
    <text evidence="6">The sequence shown here is derived from an EMBL/GenBank/DDBJ whole genome shotgun (WGS) entry which is preliminary data.</text>
</comment>
<dbReference type="PANTHER" id="PTHR33121:SF79">
    <property type="entry name" value="CYCLIC DI-GMP PHOSPHODIESTERASE PDED-RELATED"/>
    <property type="match status" value="1"/>
</dbReference>
<feature type="domain" description="GGDEF" evidence="5">
    <location>
        <begin position="545"/>
        <end position="679"/>
    </location>
</feature>
<dbReference type="PROSITE" id="PS50887">
    <property type="entry name" value="GGDEF"/>
    <property type="match status" value="1"/>
</dbReference>
<dbReference type="RefSeq" id="WP_065413383.1">
    <property type="nucleotide sequence ID" value="NZ_MASQ01000088.1"/>
</dbReference>
<dbReference type="SUPFAM" id="SSF55073">
    <property type="entry name" value="Nucleotide cyclase"/>
    <property type="match status" value="1"/>
</dbReference>
<dbReference type="InterPro" id="IPR009050">
    <property type="entry name" value="Globin-like_sf"/>
</dbReference>
<dbReference type="InterPro" id="IPR029016">
    <property type="entry name" value="GAF-like_dom_sf"/>
</dbReference>
<organism evidence="6 7">
    <name type="scientific">Acidithiobacillus ferrivorans</name>
    <dbReference type="NCBI Taxonomy" id="160808"/>
    <lineage>
        <taxon>Bacteria</taxon>
        <taxon>Pseudomonadati</taxon>
        <taxon>Pseudomonadota</taxon>
        <taxon>Acidithiobacillia</taxon>
        <taxon>Acidithiobacillales</taxon>
        <taxon>Acidithiobacillaceae</taxon>
        <taxon>Acidithiobacillus</taxon>
    </lineage>
</organism>
<feature type="transmembrane region" description="Helical" evidence="3">
    <location>
        <begin position="12"/>
        <end position="35"/>
    </location>
</feature>
<dbReference type="GO" id="GO:0019825">
    <property type="term" value="F:oxygen binding"/>
    <property type="evidence" value="ECO:0007669"/>
    <property type="project" value="InterPro"/>
</dbReference>
<dbReference type="Pfam" id="PF00563">
    <property type="entry name" value="EAL"/>
    <property type="match status" value="1"/>
</dbReference>
<dbReference type="SUPFAM" id="SSF141868">
    <property type="entry name" value="EAL domain-like"/>
    <property type="match status" value="1"/>
</dbReference>
<reference evidence="6 7" key="1">
    <citation type="submission" date="2016-07" db="EMBL/GenBank/DDBJ databases">
        <title>Draft genome of a psychrotolerant acidophile Acidithiobacillus ferrivorans strain YL15.</title>
        <authorList>
            <person name="Peng T."/>
            <person name="Ma L."/>
            <person name="Nan M."/>
            <person name="An N."/>
            <person name="Wang M."/>
            <person name="Qiu G."/>
            <person name="Zeng W."/>
        </authorList>
    </citation>
    <scope>NUCLEOTIDE SEQUENCE [LARGE SCALE GENOMIC DNA]</scope>
    <source>
        <strain evidence="6 7">YL15</strain>
    </source>
</reference>
<keyword evidence="3" id="KW-0472">Membrane</keyword>
<dbReference type="SUPFAM" id="SSF46458">
    <property type="entry name" value="Globin-like"/>
    <property type="match status" value="1"/>
</dbReference>
<dbReference type="Pfam" id="PF11563">
    <property type="entry name" value="Protoglobin"/>
    <property type="match status" value="1"/>
</dbReference>
<feature type="domain" description="EAL" evidence="4">
    <location>
        <begin position="688"/>
        <end position="940"/>
    </location>
</feature>
<dbReference type="InterPro" id="IPR050706">
    <property type="entry name" value="Cyclic-di-GMP_PDE-like"/>
</dbReference>
<dbReference type="Gene3D" id="3.20.20.450">
    <property type="entry name" value="EAL domain"/>
    <property type="match status" value="1"/>
</dbReference>
<dbReference type="InterPro" id="IPR000160">
    <property type="entry name" value="GGDEF_dom"/>
</dbReference>
<dbReference type="GO" id="GO:0020037">
    <property type="term" value="F:heme binding"/>
    <property type="evidence" value="ECO:0007669"/>
    <property type="project" value="InterPro"/>
</dbReference>
<dbReference type="Gene3D" id="3.30.70.270">
    <property type="match status" value="1"/>
</dbReference>
<dbReference type="PANTHER" id="PTHR33121">
    <property type="entry name" value="CYCLIC DI-GMP PHOSPHODIESTERASE PDEF"/>
    <property type="match status" value="1"/>
</dbReference>
<proteinExistence type="predicted"/>
<dbReference type="AlphaFoldDB" id="A0A1B9BYK9"/>
<dbReference type="SMART" id="SM00065">
    <property type="entry name" value="GAF"/>
    <property type="match status" value="2"/>
</dbReference>
<dbReference type="Pfam" id="PF13185">
    <property type="entry name" value="GAF_2"/>
    <property type="match status" value="2"/>
</dbReference>
<dbReference type="CDD" id="cd01948">
    <property type="entry name" value="EAL"/>
    <property type="match status" value="1"/>
</dbReference>
<dbReference type="InterPro" id="IPR012292">
    <property type="entry name" value="Globin/Proto"/>
</dbReference>
<name>A0A1B9BYK9_9PROT</name>
<dbReference type="InterPro" id="IPR029787">
    <property type="entry name" value="Nucleotide_cyclase"/>
</dbReference>
<dbReference type="InterPro" id="IPR043128">
    <property type="entry name" value="Rev_trsase/Diguanyl_cyclase"/>
</dbReference>
<dbReference type="InterPro" id="IPR001633">
    <property type="entry name" value="EAL_dom"/>
</dbReference>
<dbReference type="Pfam" id="PF00990">
    <property type="entry name" value="GGDEF"/>
    <property type="match status" value="1"/>
</dbReference>
<dbReference type="SUPFAM" id="SSF55781">
    <property type="entry name" value="GAF domain-like"/>
    <property type="match status" value="2"/>
</dbReference>
<dbReference type="NCBIfam" id="TIGR00254">
    <property type="entry name" value="GGDEF"/>
    <property type="match status" value="1"/>
</dbReference>
<gene>
    <name evidence="6" type="ORF">BBC27_11570</name>
</gene>
<dbReference type="SMART" id="SM00052">
    <property type="entry name" value="EAL"/>
    <property type="match status" value="1"/>
</dbReference>
<sequence length="1064" mass="116992">MKLSSAEHPIPSVALLASYYAFLAAGVEAFIAAFYRTLEAIPERAQVLNRLSPERYQHLRTAQARHLRLLLSPEMETSWREDAHLAGRTHYRHGVLPSWVADSYALYWRHLLEQIEQPEIAARDRHLLRALLVARLLQDLAWQLEGYAEGSGDVRNLLLHLDHLIVGADSEATMIPQIMDFLIREGGVDGAWFGYPDSTGKLVVMVTAGAGMAEYLSTVTVSIDDTPQGQGPAGRAWRTEKVQVTPDWGSDASMQPWQEQARPFGWNSNAAIPLVDSSGRSRSVLALLSRERGFFGHPDQQMILAHLAVVLGLALERLHLIAEETVHRETLERLNTLYHALMAEGDILLRAHNERDLFRETCRRLAISHLFTAAWVGHPSEEGVMKCLVTAGRGAQAIDSIHLTVADTPEGQSLAARAWRSGRLHFSNDYLADPSLAALHDLFLQHRWRASAAIPIHRQGVIWGVLVAIADRTGVFDEAILGLLARIARLLSHGLDEIDLRARLDAVHSQQAWLADHDPLTGLPNRAVLSPRLVDAMARTLRHERIMAIGMLDLDDFKPINDQYGHAAGDILLTTFADRLQGALRQTDFVARLGGDEFVLIFEDLSNMDDLELVLARIQGVIEAPFILPGGDSVTVGGSLGLTFYPFDDGDPDLLLRHADQALYSIKEAKRNRQRFWGYYHADTDMDVTVLRQSMSTLFAAGGLRVHYQPVIDLENGQVIAVEALARLLDDAGEILAPARFLSFLSVDERRALTRAVLAQSVQDVAIWEAAGFPLSVSVNVEPELLTHDACLHCLTEIIGPAGIDPARITLEILENGDFLSIASARQRLLEIKATGVRLALDDVGSAYSSLLRLKELPIDKIKLDQSFVRELAQRPDNLHFVHSLLGLAQGLGVDFVAEGAETPEILDALSALGVSQAQGYAIARPMPAAEMLSWLRAYTPAPYRGPKSLLGLYACHLRFSDTMKTLLMQVPMISAALLAEIATISPVSGHVASLGLGTPPPIAQAYLRYQEAVAAISVDMAAKKPNLTMINEASALFLECIREALEGYDQGVMATSNKVARMS</sequence>
<keyword evidence="3" id="KW-1133">Transmembrane helix</keyword>